<accession>A0A4Z0AAT4</accession>
<dbReference type="STRING" id="135208.A0A4Z0AAT4"/>
<dbReference type="InterPro" id="IPR023393">
    <property type="entry name" value="START-like_dom_sf"/>
</dbReference>
<dbReference type="EMBL" id="SFCI01000028">
    <property type="protein sequence ID" value="TFY83441.1"/>
    <property type="molecule type" value="Genomic_DNA"/>
</dbReference>
<keyword evidence="4" id="KW-1185">Reference proteome</keyword>
<evidence type="ECO:0000313" key="4">
    <source>
        <dbReference type="Proteomes" id="UP000298061"/>
    </source>
</evidence>
<dbReference type="Gene3D" id="3.30.530.20">
    <property type="match status" value="1"/>
</dbReference>
<sequence length="299" mass="32596">MSQSSTFQLTIKKDVKSSQLPSEDAILSAAREILASTPTWKRGKSYHNNRVHTYSRAKGTGDGAGWHCRVSEHTADEATFDEFWNTLGKSHSENETKYMKDVKKAELLKEISPSQAIWSMYYEFVHPISPRHFTVLQVAHLDESSPQRHGTFVSVPIDVSDDADMFKREFKATKGTYTSVESIKELPNGKVEWRMATSSSPGGKIPSWIVENTMAGTIAADVTHFLDWYKTVRPKRNDAAVATSQTLPADQADEAAPATAAPVTNTADADLLTSGSPIGLPVPGINPATTAAPSTGVMV</sequence>
<dbReference type="OrthoDB" id="6423603at2759"/>
<feature type="region of interest" description="Disordered" evidence="1">
    <location>
        <begin position="276"/>
        <end position="299"/>
    </location>
</feature>
<feature type="domain" description="DUF3074" evidence="2">
    <location>
        <begin position="66"/>
        <end position="228"/>
    </location>
</feature>
<dbReference type="PANTHER" id="PTHR40370">
    <property type="entry name" value="EXPRESSED PROTEIN"/>
    <property type="match status" value="1"/>
</dbReference>
<protein>
    <recommendedName>
        <fullName evidence="2">DUF3074 domain-containing protein</fullName>
    </recommendedName>
</protein>
<gene>
    <name evidence="3" type="ORF">EWM64_g557</name>
</gene>
<reference evidence="3 4" key="1">
    <citation type="submission" date="2019-02" db="EMBL/GenBank/DDBJ databases">
        <title>Genome sequencing of the rare red list fungi Hericium alpestre (H. flagellum).</title>
        <authorList>
            <person name="Buettner E."/>
            <person name="Kellner H."/>
        </authorList>
    </citation>
    <scope>NUCLEOTIDE SEQUENCE [LARGE SCALE GENOMIC DNA]</scope>
    <source>
        <strain evidence="3 4">DSM 108284</strain>
    </source>
</reference>
<organism evidence="3 4">
    <name type="scientific">Hericium alpestre</name>
    <dbReference type="NCBI Taxonomy" id="135208"/>
    <lineage>
        <taxon>Eukaryota</taxon>
        <taxon>Fungi</taxon>
        <taxon>Dikarya</taxon>
        <taxon>Basidiomycota</taxon>
        <taxon>Agaricomycotina</taxon>
        <taxon>Agaricomycetes</taxon>
        <taxon>Russulales</taxon>
        <taxon>Hericiaceae</taxon>
        <taxon>Hericium</taxon>
    </lineage>
</organism>
<proteinExistence type="predicted"/>
<dbReference type="SUPFAM" id="SSF55961">
    <property type="entry name" value="Bet v1-like"/>
    <property type="match status" value="1"/>
</dbReference>
<dbReference type="PANTHER" id="PTHR40370:SF1">
    <property type="entry name" value="DUF3074 DOMAIN-CONTAINING PROTEIN"/>
    <property type="match status" value="1"/>
</dbReference>
<dbReference type="Proteomes" id="UP000298061">
    <property type="component" value="Unassembled WGS sequence"/>
</dbReference>
<dbReference type="Pfam" id="PF11274">
    <property type="entry name" value="DUF3074"/>
    <property type="match status" value="1"/>
</dbReference>
<evidence type="ECO:0000313" key="3">
    <source>
        <dbReference type="EMBL" id="TFY83441.1"/>
    </source>
</evidence>
<name>A0A4Z0AAT4_9AGAM</name>
<dbReference type="AlphaFoldDB" id="A0A4Z0AAT4"/>
<comment type="caution">
    <text evidence="3">The sequence shown here is derived from an EMBL/GenBank/DDBJ whole genome shotgun (WGS) entry which is preliminary data.</text>
</comment>
<evidence type="ECO:0000256" key="1">
    <source>
        <dbReference type="SAM" id="MobiDB-lite"/>
    </source>
</evidence>
<dbReference type="InterPro" id="IPR024500">
    <property type="entry name" value="DUF3074"/>
</dbReference>
<evidence type="ECO:0000259" key="2">
    <source>
        <dbReference type="Pfam" id="PF11274"/>
    </source>
</evidence>